<keyword evidence="2" id="KW-0547">Nucleotide-binding</keyword>
<evidence type="ECO:0000313" key="3">
    <source>
        <dbReference type="Proteomes" id="UP000198701"/>
    </source>
</evidence>
<feature type="domain" description="Helicase XPB/Ssl2 N-terminal" evidence="1">
    <location>
        <begin position="358"/>
        <end position="484"/>
    </location>
</feature>
<keyword evidence="2" id="KW-0347">Helicase</keyword>
<dbReference type="RefSeq" id="WP_092322178.1">
    <property type="nucleotide sequence ID" value="NZ_FNFU01000004.1"/>
</dbReference>
<sequence length="626" mass="65727">MLSLATRLRSLDDESLRLAIVARSVPATGIRDFFDLAESLLDPASVQAALAHLDRATLAALAVAGELAGGLAAADPATPGPTIAELADRLTVLAGASVAEADVAARAAELHRLMLACVSDGRLAPYDAVSAQLQRWSADGLPSATELAAAPQPAPLPPASENDIRFADRLATERAFTAVSAIAELVTELAREPARELSRGGLGLPDSKRLGLVMAVDLEIVAPLVATAARAGLIAQSNGHWLGTEAGEAWMLEGTTRRWAALARAWHDALPADVRTLLARRPSFSWGAGLHAFVSWLYPAGGDAIDARVREFTRDAELIGVMAHHMTSPAGVALLAGDLDAAAALMGRSLPAEVGAVYLQHDLSIVAPGPLAPSIDARLRGLADVESRELASSYRITAASVSRALAAGETADSLLDFLRAVSLSGIPQPVEYLIRESSDRYGRVRVGSAHAPGSPTQSYVRSDDAALLGTIAVDQTFAPLALVRDTENRLTSRIPVETVFWALTDARYPVAAEDSDGEIVHLRRHQLARVQPVVVTDPAAALVEKLRAGDGGEVMAGDAWLARQLDTAIKGKQTVTVSIAMPGGVVVDYLLEPASVGGGRFRARDRRADIERTLPLSSIISITPVG</sequence>
<evidence type="ECO:0000313" key="2">
    <source>
        <dbReference type="EMBL" id="SDK24678.1"/>
    </source>
</evidence>
<accession>A0A1G9ABM8</accession>
<reference evidence="2 3" key="1">
    <citation type="submission" date="2016-10" db="EMBL/GenBank/DDBJ databases">
        <authorList>
            <person name="de Groot N.N."/>
        </authorList>
    </citation>
    <scope>NUCLEOTIDE SEQUENCE [LARGE SCALE GENOMIC DNA]</scope>
    <source>
        <strain evidence="2 3">CGMCC 1.5382</strain>
    </source>
</reference>
<keyword evidence="2" id="KW-0378">Hydrolase</keyword>
<name>A0A1G9ABM8_9MICO</name>
<keyword evidence="2" id="KW-0067">ATP-binding</keyword>
<protein>
    <submittedName>
        <fullName evidence="2">Helicase conserved C-terminal domain-containing protein</fullName>
    </submittedName>
</protein>
<dbReference type="Proteomes" id="UP000198701">
    <property type="component" value="Unassembled WGS sequence"/>
</dbReference>
<gene>
    <name evidence="2" type="ORF">SAMN05216282_10433</name>
</gene>
<organism evidence="2 3">
    <name type="scientific">Cryobacterium psychrotolerans</name>
    <dbReference type="NCBI Taxonomy" id="386301"/>
    <lineage>
        <taxon>Bacteria</taxon>
        <taxon>Bacillati</taxon>
        <taxon>Actinomycetota</taxon>
        <taxon>Actinomycetes</taxon>
        <taxon>Micrococcales</taxon>
        <taxon>Microbacteriaceae</taxon>
        <taxon>Cryobacterium</taxon>
    </lineage>
</organism>
<evidence type="ECO:0000259" key="1">
    <source>
        <dbReference type="Pfam" id="PF13625"/>
    </source>
</evidence>
<dbReference type="GO" id="GO:0004386">
    <property type="term" value="F:helicase activity"/>
    <property type="evidence" value="ECO:0007669"/>
    <property type="project" value="UniProtKB-KW"/>
</dbReference>
<dbReference type="STRING" id="386301.SAMN05216282_10433"/>
<dbReference type="EMBL" id="FNFU01000004">
    <property type="protein sequence ID" value="SDK24678.1"/>
    <property type="molecule type" value="Genomic_DNA"/>
</dbReference>
<dbReference type="InterPro" id="IPR032830">
    <property type="entry name" value="XPB/Ssl2_N"/>
</dbReference>
<proteinExistence type="predicted"/>
<dbReference type="AlphaFoldDB" id="A0A1G9ABM8"/>
<dbReference type="OrthoDB" id="3415124at2"/>
<dbReference type="Pfam" id="PF13625">
    <property type="entry name" value="Helicase_C_3"/>
    <property type="match status" value="1"/>
</dbReference>
<keyword evidence="3" id="KW-1185">Reference proteome</keyword>